<organism evidence="4 5">
    <name type="scientific">Ganoderma sinense ZZ0214-1</name>
    <dbReference type="NCBI Taxonomy" id="1077348"/>
    <lineage>
        <taxon>Eukaryota</taxon>
        <taxon>Fungi</taxon>
        <taxon>Dikarya</taxon>
        <taxon>Basidiomycota</taxon>
        <taxon>Agaricomycotina</taxon>
        <taxon>Agaricomycetes</taxon>
        <taxon>Polyporales</taxon>
        <taxon>Polyporaceae</taxon>
        <taxon>Ganoderma</taxon>
    </lineage>
</organism>
<dbReference type="GO" id="GO:0043139">
    <property type="term" value="F:5'-3' DNA helicase activity"/>
    <property type="evidence" value="ECO:0007669"/>
    <property type="project" value="UniProtKB-EC"/>
</dbReference>
<keyword evidence="2" id="KW-0812">Transmembrane</keyword>
<sequence length="436" mass="48582">MANRAVFHSVNDLFQRLHDNHELFGGKIVVLLRDFRQTCPVVPHGSRTQVVDASIKSSPLWPAFHVYHLTIPVRNAEDPDYARFVDAIGNGAGPDVAIDLIPHVVDSDALIAFTFPSDVINNADTCLQRSILAPTNAQIDAYNTTVIESVHGQQQTYFAADTLKEADDAGVPIDHSILDYAARHTPPGLPAHALTIKVNGVYRLIRNLSIDRGLVKNARVVIKHIGRRLITVRVLRGMRDVNAFDEDILIPRISFSATLASGHTLLRLQFPLAPAYATTFNSCQGLTLDRIAVDLIRPVFSHGQLYTALSRIRHRSHARESIAAVGTVCLALEAGLTFFLFFILQKYPDYVRLSMWGGLIVRYLSLFASSFATRVWQLILLQVGVGIGGGVMYMPIIYLLPQWFSERRGLAGGIIFWGWRRRQVLPLSSSYRLNIQ</sequence>
<dbReference type="PANTHER" id="PTHR10492">
    <property type="match status" value="1"/>
</dbReference>
<evidence type="ECO:0000259" key="3">
    <source>
        <dbReference type="Pfam" id="PF05970"/>
    </source>
</evidence>
<evidence type="ECO:0000256" key="2">
    <source>
        <dbReference type="SAM" id="Phobius"/>
    </source>
</evidence>
<feature type="transmembrane region" description="Helical" evidence="2">
    <location>
        <begin position="356"/>
        <end position="373"/>
    </location>
</feature>
<dbReference type="GO" id="GO:0005524">
    <property type="term" value="F:ATP binding"/>
    <property type="evidence" value="ECO:0007669"/>
    <property type="project" value="UniProtKB-KW"/>
</dbReference>
<dbReference type="AlphaFoldDB" id="A0A2G8SN81"/>
<name>A0A2G8SN81_9APHY</name>
<gene>
    <name evidence="4" type="ORF">GSI_03014</name>
</gene>
<dbReference type="EMBL" id="AYKW01000004">
    <property type="protein sequence ID" value="PIL35224.1"/>
    <property type="molecule type" value="Genomic_DNA"/>
</dbReference>
<keyword evidence="1" id="KW-0347">Helicase</keyword>
<protein>
    <recommendedName>
        <fullName evidence="1">ATP-dependent DNA helicase</fullName>
        <ecNumber evidence="1">5.6.2.3</ecNumber>
    </recommendedName>
</protein>
<dbReference type="OrthoDB" id="3353471at2759"/>
<comment type="catalytic activity">
    <reaction evidence="1">
        <text>ATP + H2O = ADP + phosphate + H(+)</text>
        <dbReference type="Rhea" id="RHEA:13065"/>
        <dbReference type="ChEBI" id="CHEBI:15377"/>
        <dbReference type="ChEBI" id="CHEBI:15378"/>
        <dbReference type="ChEBI" id="CHEBI:30616"/>
        <dbReference type="ChEBI" id="CHEBI:43474"/>
        <dbReference type="ChEBI" id="CHEBI:456216"/>
        <dbReference type="EC" id="5.6.2.3"/>
    </reaction>
</comment>
<dbReference type="GO" id="GO:0016887">
    <property type="term" value="F:ATP hydrolysis activity"/>
    <property type="evidence" value="ECO:0007669"/>
    <property type="project" value="RHEA"/>
</dbReference>
<keyword evidence="1" id="KW-0227">DNA damage</keyword>
<dbReference type="Proteomes" id="UP000230002">
    <property type="component" value="Unassembled WGS sequence"/>
</dbReference>
<keyword evidence="2" id="KW-0472">Membrane</keyword>
<feature type="transmembrane region" description="Helical" evidence="2">
    <location>
        <begin position="322"/>
        <end position="344"/>
    </location>
</feature>
<keyword evidence="1" id="KW-0233">DNA recombination</keyword>
<dbReference type="GO" id="GO:0000723">
    <property type="term" value="P:telomere maintenance"/>
    <property type="evidence" value="ECO:0007669"/>
    <property type="project" value="InterPro"/>
</dbReference>
<keyword evidence="5" id="KW-1185">Reference proteome</keyword>
<dbReference type="STRING" id="1077348.A0A2G8SN81"/>
<evidence type="ECO:0000313" key="4">
    <source>
        <dbReference type="EMBL" id="PIL35224.1"/>
    </source>
</evidence>
<comment type="caution">
    <text evidence="4">The sequence shown here is derived from an EMBL/GenBank/DDBJ whole genome shotgun (WGS) entry which is preliminary data.</text>
</comment>
<dbReference type="InterPro" id="IPR027417">
    <property type="entry name" value="P-loop_NTPase"/>
</dbReference>
<comment type="cofactor">
    <cofactor evidence="1">
        <name>Mg(2+)</name>
        <dbReference type="ChEBI" id="CHEBI:18420"/>
    </cofactor>
</comment>
<reference evidence="4 5" key="1">
    <citation type="journal article" date="2015" name="Sci. Rep.">
        <title>Chromosome-level genome map provides insights into diverse defense mechanisms in the medicinal fungus Ganoderma sinense.</title>
        <authorList>
            <person name="Zhu Y."/>
            <person name="Xu J."/>
            <person name="Sun C."/>
            <person name="Zhou S."/>
            <person name="Xu H."/>
            <person name="Nelson D.R."/>
            <person name="Qian J."/>
            <person name="Song J."/>
            <person name="Luo H."/>
            <person name="Xiang L."/>
            <person name="Li Y."/>
            <person name="Xu Z."/>
            <person name="Ji A."/>
            <person name="Wang L."/>
            <person name="Lu S."/>
            <person name="Hayward A."/>
            <person name="Sun W."/>
            <person name="Li X."/>
            <person name="Schwartz D.C."/>
            <person name="Wang Y."/>
            <person name="Chen S."/>
        </authorList>
    </citation>
    <scope>NUCLEOTIDE SEQUENCE [LARGE SCALE GENOMIC DNA]</scope>
    <source>
        <strain evidence="4 5">ZZ0214-1</strain>
    </source>
</reference>
<dbReference type="InterPro" id="IPR036259">
    <property type="entry name" value="MFS_trans_sf"/>
</dbReference>
<keyword evidence="2" id="KW-1133">Transmembrane helix</keyword>
<comment type="similarity">
    <text evidence="1">Belongs to the helicase family.</text>
</comment>
<keyword evidence="1" id="KW-0067">ATP-binding</keyword>
<keyword evidence="1" id="KW-0378">Hydrolase</keyword>
<evidence type="ECO:0000313" key="5">
    <source>
        <dbReference type="Proteomes" id="UP000230002"/>
    </source>
</evidence>
<dbReference type="EC" id="5.6.2.3" evidence="1"/>
<feature type="transmembrane region" description="Helical" evidence="2">
    <location>
        <begin position="379"/>
        <end position="400"/>
    </location>
</feature>
<keyword evidence="1" id="KW-0234">DNA repair</keyword>
<evidence type="ECO:0000256" key="1">
    <source>
        <dbReference type="RuleBase" id="RU363044"/>
    </source>
</evidence>
<dbReference type="InterPro" id="IPR010285">
    <property type="entry name" value="DNA_helicase_pif1-like_DEAD"/>
</dbReference>
<feature type="domain" description="DNA helicase Pif1-like DEAD-box helicase" evidence="3">
    <location>
        <begin position="1"/>
        <end position="80"/>
    </location>
</feature>
<dbReference type="GO" id="GO:0006310">
    <property type="term" value="P:DNA recombination"/>
    <property type="evidence" value="ECO:0007669"/>
    <property type="project" value="UniProtKB-KW"/>
</dbReference>
<dbReference type="CDD" id="cd18809">
    <property type="entry name" value="SF1_C_RecD"/>
    <property type="match status" value="1"/>
</dbReference>
<proteinExistence type="inferred from homology"/>
<dbReference type="SUPFAM" id="SSF52540">
    <property type="entry name" value="P-loop containing nucleoside triphosphate hydrolases"/>
    <property type="match status" value="1"/>
</dbReference>
<dbReference type="SUPFAM" id="SSF103473">
    <property type="entry name" value="MFS general substrate transporter"/>
    <property type="match status" value="1"/>
</dbReference>
<dbReference type="Pfam" id="PF05970">
    <property type="entry name" value="PIF1"/>
    <property type="match status" value="1"/>
</dbReference>
<keyword evidence="1" id="KW-0547">Nucleotide-binding</keyword>
<dbReference type="Gene3D" id="1.20.1250.20">
    <property type="entry name" value="MFS general substrate transporter like domains"/>
    <property type="match status" value="1"/>
</dbReference>
<dbReference type="GO" id="GO:0006281">
    <property type="term" value="P:DNA repair"/>
    <property type="evidence" value="ECO:0007669"/>
    <property type="project" value="UniProtKB-KW"/>
</dbReference>
<accession>A0A2G8SN81</accession>